<name>G0U998_TRYVY</name>
<feature type="region of interest" description="Disordered" evidence="1">
    <location>
        <begin position="1"/>
        <end position="20"/>
    </location>
</feature>
<feature type="compositionally biased region" description="Low complexity" evidence="1">
    <location>
        <begin position="1"/>
        <end position="13"/>
    </location>
</feature>
<gene>
    <name evidence="2" type="ORF">TVY486_1116670</name>
</gene>
<evidence type="ECO:0000256" key="1">
    <source>
        <dbReference type="SAM" id="MobiDB-lite"/>
    </source>
</evidence>
<reference evidence="2" key="1">
    <citation type="journal article" date="2012" name="Proc. Natl. Acad. Sci. U.S.A.">
        <title>Antigenic diversity is generated by distinct evolutionary mechanisms in African trypanosome species.</title>
        <authorList>
            <person name="Jackson A.P."/>
            <person name="Berry A."/>
            <person name="Aslett M."/>
            <person name="Allison H.C."/>
            <person name="Burton P."/>
            <person name="Vavrova-Anderson J."/>
            <person name="Brown R."/>
            <person name="Browne H."/>
            <person name="Corton N."/>
            <person name="Hauser H."/>
            <person name="Gamble J."/>
            <person name="Gilderthorp R."/>
            <person name="Marcello L."/>
            <person name="McQuillan J."/>
            <person name="Otto T.D."/>
            <person name="Quail M.A."/>
            <person name="Sanders M.J."/>
            <person name="van Tonder A."/>
            <person name="Ginger M.L."/>
            <person name="Field M.C."/>
            <person name="Barry J.D."/>
            <person name="Hertz-Fowler C."/>
            <person name="Berriman M."/>
        </authorList>
    </citation>
    <scope>NUCLEOTIDE SEQUENCE</scope>
    <source>
        <strain evidence="2">Y486</strain>
    </source>
</reference>
<protein>
    <submittedName>
        <fullName evidence="2">Uncharacterized protein</fullName>
    </submittedName>
</protein>
<sequence>MESSVHSTSTSCSIEQEDDTSLTEKVLVMESHSVSEPFVSVSNFGAAEHVLCVDGKVPYILPAVVPTASNQNARANDTSSMECMLERLAEKMAKDATEKMLLLDFDIAPPRT</sequence>
<dbReference type="EMBL" id="HE573027">
    <property type="protein sequence ID" value="CCC54183.1"/>
    <property type="molecule type" value="Genomic_DNA"/>
</dbReference>
<evidence type="ECO:0000313" key="2">
    <source>
        <dbReference type="EMBL" id="CCC54183.1"/>
    </source>
</evidence>
<dbReference type="VEuPathDB" id="TriTrypDB:TvY486_1116670"/>
<proteinExistence type="predicted"/>
<dbReference type="AlphaFoldDB" id="G0U998"/>
<organism evidence="2">
    <name type="scientific">Trypanosoma vivax (strain Y486)</name>
    <dbReference type="NCBI Taxonomy" id="1055687"/>
    <lineage>
        <taxon>Eukaryota</taxon>
        <taxon>Discoba</taxon>
        <taxon>Euglenozoa</taxon>
        <taxon>Kinetoplastea</taxon>
        <taxon>Metakinetoplastina</taxon>
        <taxon>Trypanosomatida</taxon>
        <taxon>Trypanosomatidae</taxon>
        <taxon>Trypanosoma</taxon>
        <taxon>Duttonella</taxon>
    </lineage>
</organism>
<accession>G0U998</accession>